<dbReference type="Proteomes" id="UP001055811">
    <property type="component" value="Linkage Group LG07"/>
</dbReference>
<reference evidence="1 2" key="2">
    <citation type="journal article" date="2022" name="Mol. Ecol. Resour.">
        <title>The genomes of chicory, endive, great burdock and yacon provide insights into Asteraceae paleo-polyploidization history and plant inulin production.</title>
        <authorList>
            <person name="Fan W."/>
            <person name="Wang S."/>
            <person name="Wang H."/>
            <person name="Wang A."/>
            <person name="Jiang F."/>
            <person name="Liu H."/>
            <person name="Zhao H."/>
            <person name="Xu D."/>
            <person name="Zhang Y."/>
        </authorList>
    </citation>
    <scope>NUCLEOTIDE SEQUENCE [LARGE SCALE GENOMIC DNA]</scope>
    <source>
        <strain evidence="2">cv. Punajuju</strain>
        <tissue evidence="1">Leaves</tissue>
    </source>
</reference>
<organism evidence="1 2">
    <name type="scientific">Cichorium intybus</name>
    <name type="common">Chicory</name>
    <dbReference type="NCBI Taxonomy" id="13427"/>
    <lineage>
        <taxon>Eukaryota</taxon>
        <taxon>Viridiplantae</taxon>
        <taxon>Streptophyta</taxon>
        <taxon>Embryophyta</taxon>
        <taxon>Tracheophyta</taxon>
        <taxon>Spermatophyta</taxon>
        <taxon>Magnoliopsida</taxon>
        <taxon>eudicotyledons</taxon>
        <taxon>Gunneridae</taxon>
        <taxon>Pentapetalae</taxon>
        <taxon>asterids</taxon>
        <taxon>campanulids</taxon>
        <taxon>Asterales</taxon>
        <taxon>Asteraceae</taxon>
        <taxon>Cichorioideae</taxon>
        <taxon>Cichorieae</taxon>
        <taxon>Cichoriinae</taxon>
        <taxon>Cichorium</taxon>
    </lineage>
</organism>
<protein>
    <submittedName>
        <fullName evidence="1">Uncharacterized protein</fullName>
    </submittedName>
</protein>
<evidence type="ECO:0000313" key="1">
    <source>
        <dbReference type="EMBL" id="KAI3709907.1"/>
    </source>
</evidence>
<name>A0ACB9AID0_CICIN</name>
<dbReference type="EMBL" id="CM042015">
    <property type="protein sequence ID" value="KAI3709907.1"/>
    <property type="molecule type" value="Genomic_DNA"/>
</dbReference>
<proteinExistence type="predicted"/>
<keyword evidence="2" id="KW-1185">Reference proteome</keyword>
<accession>A0ACB9AID0</accession>
<evidence type="ECO:0000313" key="2">
    <source>
        <dbReference type="Proteomes" id="UP001055811"/>
    </source>
</evidence>
<gene>
    <name evidence="1" type="ORF">L2E82_39675</name>
</gene>
<comment type="caution">
    <text evidence="1">The sequence shown here is derived from an EMBL/GenBank/DDBJ whole genome shotgun (WGS) entry which is preliminary data.</text>
</comment>
<sequence>MFVDGSEGVDDPSWNCITEANNLTKEQRESRSTSPEIITSRRTSPEIITSTSQYPGILVDRNRSGPPAMGLQTTENGSKEGGSSYGLGRSEADVAWSQTKQKSQIRNKTPVVFLPVQREDGTYTGERAIAGDRRCTGEGAIAGNWMCKDESSKVGDNPVGNTGDFFFCSNNHVPKKGKSVLGFNSNPSSP</sequence>
<reference evidence="2" key="1">
    <citation type="journal article" date="2022" name="Mol. Ecol. Resour.">
        <title>The genomes of chicory, endive, great burdock and yacon provide insights into Asteraceae palaeo-polyploidization history and plant inulin production.</title>
        <authorList>
            <person name="Fan W."/>
            <person name="Wang S."/>
            <person name="Wang H."/>
            <person name="Wang A."/>
            <person name="Jiang F."/>
            <person name="Liu H."/>
            <person name="Zhao H."/>
            <person name="Xu D."/>
            <person name="Zhang Y."/>
        </authorList>
    </citation>
    <scope>NUCLEOTIDE SEQUENCE [LARGE SCALE GENOMIC DNA]</scope>
    <source>
        <strain evidence="2">cv. Punajuju</strain>
    </source>
</reference>